<dbReference type="EMBL" id="MT774396">
    <property type="protein sequence ID" value="QOR56767.1"/>
    <property type="molecule type" value="Genomic_DNA"/>
</dbReference>
<accession>A0A7M1RQR6</accession>
<proteinExistence type="predicted"/>
<dbReference type="KEGG" id="vg:65130684"/>
<dbReference type="RefSeq" id="YP_010112219.1">
    <property type="nucleotide sequence ID" value="NC_055889.1"/>
</dbReference>
<dbReference type="GeneID" id="65130684"/>
<keyword evidence="2" id="KW-1185">Reference proteome</keyword>
<protein>
    <submittedName>
        <fullName evidence="1">Uncharacterized protein</fullName>
    </submittedName>
</protein>
<evidence type="ECO:0000313" key="2">
    <source>
        <dbReference type="Proteomes" id="UP000593713"/>
    </source>
</evidence>
<organism evidence="1 2">
    <name type="scientific">uncultured phage cr53_1</name>
    <dbReference type="NCBI Taxonomy" id="2772080"/>
    <lineage>
        <taxon>Viruses</taxon>
        <taxon>Duplodnaviria</taxon>
        <taxon>Heunggongvirae</taxon>
        <taxon>Uroviricota</taxon>
        <taxon>Caudoviricetes</taxon>
        <taxon>Crassvirales</taxon>
        <taxon>Suoliviridae</taxon>
        <taxon>Loutivirinae</taxon>
        <taxon>Blohavirus</taxon>
        <taxon>Blohavirus americanus</taxon>
    </lineage>
</organism>
<evidence type="ECO:0000313" key="1">
    <source>
        <dbReference type="EMBL" id="QOR56767.1"/>
    </source>
</evidence>
<sequence length="143" mass="17110">MVWSNELILLAPRVLPNRKPLEHSSFIGLYTAINREYSKGFIYLVFKHIDAKQVKDLEGSLNNTKYYYSMKLLYVNSKYFIIFTFYIDDINIEEYKEHGNIGFTIEDYALIFIFWGDLVKDMPQFYNEDIFECKNKLNEKDLL</sequence>
<name>A0A7M1RQR6_9CAUD</name>
<reference evidence="1 2" key="1">
    <citation type="submission" date="2020-07" db="EMBL/GenBank/DDBJ databases">
        <title>Taxonomic proposal: Crassvirales, a new order of highly abundant and diverse bacterial viruses.</title>
        <authorList>
            <person name="Shkoporov A.N."/>
            <person name="Stockdale S.R."/>
            <person name="Guerin E."/>
            <person name="Ross R.P."/>
            <person name="Hill C."/>
        </authorList>
    </citation>
    <scope>NUCLEOTIDE SEQUENCE [LARGE SCALE GENOMIC DNA]</scope>
</reference>
<dbReference type="Proteomes" id="UP000593713">
    <property type="component" value="Segment"/>
</dbReference>